<dbReference type="InterPro" id="IPR023214">
    <property type="entry name" value="HAD_sf"/>
</dbReference>
<accession>A0A917DXT7</accession>
<reference evidence="1" key="2">
    <citation type="submission" date="2020-09" db="EMBL/GenBank/DDBJ databases">
        <authorList>
            <person name="Sun Q."/>
            <person name="Zhou Y."/>
        </authorList>
    </citation>
    <scope>NUCLEOTIDE SEQUENCE</scope>
    <source>
        <strain evidence="1">CGMCC 1.15178</strain>
    </source>
</reference>
<organism evidence="1 2">
    <name type="scientific">Paenibacillus nasutitermitis</name>
    <dbReference type="NCBI Taxonomy" id="1652958"/>
    <lineage>
        <taxon>Bacteria</taxon>
        <taxon>Bacillati</taxon>
        <taxon>Bacillota</taxon>
        <taxon>Bacilli</taxon>
        <taxon>Bacillales</taxon>
        <taxon>Paenibacillaceae</taxon>
        <taxon>Paenibacillus</taxon>
    </lineage>
</organism>
<proteinExistence type="predicted"/>
<dbReference type="EMBL" id="BMHP01000003">
    <property type="protein sequence ID" value="GGD81755.1"/>
    <property type="molecule type" value="Genomic_DNA"/>
</dbReference>
<name>A0A917DXT7_9BACL</name>
<evidence type="ECO:0000313" key="1">
    <source>
        <dbReference type="EMBL" id="GGD81755.1"/>
    </source>
</evidence>
<dbReference type="Proteomes" id="UP000612456">
    <property type="component" value="Unassembled WGS sequence"/>
</dbReference>
<reference evidence="1" key="1">
    <citation type="journal article" date="2014" name="Int. J. Syst. Evol. Microbiol.">
        <title>Complete genome sequence of Corynebacterium casei LMG S-19264T (=DSM 44701T), isolated from a smear-ripened cheese.</title>
        <authorList>
            <consortium name="US DOE Joint Genome Institute (JGI-PGF)"/>
            <person name="Walter F."/>
            <person name="Albersmeier A."/>
            <person name="Kalinowski J."/>
            <person name="Ruckert C."/>
        </authorList>
    </citation>
    <scope>NUCLEOTIDE SEQUENCE</scope>
    <source>
        <strain evidence="1">CGMCC 1.15178</strain>
    </source>
</reference>
<gene>
    <name evidence="1" type="ORF">GCM10010911_44830</name>
</gene>
<evidence type="ECO:0000313" key="2">
    <source>
        <dbReference type="Proteomes" id="UP000612456"/>
    </source>
</evidence>
<sequence length="67" mass="7694">MVLHKEVNIQDPKDEATRGDVMKERKLVILRIEGAERFMLESVGYPVAVSPTPDFRAEAKRQGWQIL</sequence>
<dbReference type="Gene3D" id="3.40.50.1000">
    <property type="entry name" value="HAD superfamily/HAD-like"/>
    <property type="match status" value="1"/>
</dbReference>
<comment type="caution">
    <text evidence="1">The sequence shown here is derived from an EMBL/GenBank/DDBJ whole genome shotgun (WGS) entry which is preliminary data.</text>
</comment>
<keyword evidence="2" id="KW-1185">Reference proteome</keyword>
<protein>
    <submittedName>
        <fullName evidence="1">Uncharacterized protein</fullName>
    </submittedName>
</protein>
<dbReference type="AlphaFoldDB" id="A0A917DXT7"/>